<keyword evidence="12" id="KW-1185">Reference proteome</keyword>
<evidence type="ECO:0000256" key="3">
    <source>
        <dbReference type="ARBA" id="ARBA00005315"/>
    </source>
</evidence>
<dbReference type="OrthoDB" id="272139at2759"/>
<evidence type="ECO:0000256" key="6">
    <source>
        <dbReference type="ARBA" id="ARBA00022692"/>
    </source>
</evidence>
<keyword evidence="7" id="KW-0256">Endoplasmic reticulum</keyword>
<sequence length="462" mass="53670">MFKFQISIYFLLVSIFLVYNAVFFNLFSYKQANFDTENNKFEPPVAQNSAIINGRLILVLIDALRYDFIFESNVAKEKLRMPFVNRVIREQKAIPFKLIANPPTVTLPRLKALVSGIIPEFIDILWNFNTTYLAEDNIIRQFNLQNSPVIFYGDDTWLKLFRPNESFVRYEGTTSFMASDYDQVDFNVTRHLAFELEQTDWKVMILHYLGLDHVGHIEGPYAPFNIRRKLHEMDEIIKKIYSNLNRNDLMLVLSDHGMANEGGHGGSSHMEITTPLLLLSKGLFGSKFTYADDQKFNSLIENIKEKKQIDLVSTLSCLFGLNVPYHNKGTVFLSDLTEYFDKSLRNYSLEANCLVRNWKQLDRLLDLGQHEIELVRMLDKKSLADAEEFLKIKVESKVKVENIKSEQNKFLILLILIMFMLLFVYAIDQSNSRPFTNPFSCLLALLIFLSKQTFIKALLFTF</sequence>
<dbReference type="CDD" id="cd16024">
    <property type="entry name" value="GPI_EPT_2"/>
    <property type="match status" value="1"/>
</dbReference>
<comment type="similarity">
    <text evidence="3">Belongs to the PIGG/PIGN/PIGO family. PIGG subfamily.</text>
</comment>
<keyword evidence="9 10" id="KW-0472">Membrane</keyword>
<dbReference type="Pfam" id="PF01663">
    <property type="entry name" value="Phosphodiest"/>
    <property type="match status" value="1"/>
</dbReference>
<evidence type="ECO:0000313" key="11">
    <source>
        <dbReference type="EMBL" id="RNA44936.1"/>
    </source>
</evidence>
<keyword evidence="6 10" id="KW-0812">Transmembrane</keyword>
<evidence type="ECO:0000256" key="9">
    <source>
        <dbReference type="ARBA" id="ARBA00023136"/>
    </source>
</evidence>
<dbReference type="EMBL" id="REGN01000043">
    <property type="protein sequence ID" value="RNA44936.1"/>
    <property type="molecule type" value="Genomic_DNA"/>
</dbReference>
<evidence type="ECO:0000256" key="7">
    <source>
        <dbReference type="ARBA" id="ARBA00022824"/>
    </source>
</evidence>
<evidence type="ECO:0000256" key="2">
    <source>
        <dbReference type="ARBA" id="ARBA00004687"/>
    </source>
</evidence>
<accession>A0A3M7TA22</accession>
<dbReference type="PANTHER" id="PTHR23072:SF0">
    <property type="entry name" value="GPI ETHANOLAMINE PHOSPHATE TRANSFERASE 2"/>
    <property type="match status" value="1"/>
</dbReference>
<dbReference type="PANTHER" id="PTHR23072">
    <property type="entry name" value="PHOSPHATIDYLINOSITOL GLYCAN-RELATED"/>
    <property type="match status" value="1"/>
</dbReference>
<name>A0A3M7TA22_BRAPC</name>
<dbReference type="AlphaFoldDB" id="A0A3M7TA22"/>
<comment type="pathway">
    <text evidence="2">Glycolipid biosynthesis; glycosylphosphatidylinositol-anchor biosynthesis.</text>
</comment>
<dbReference type="UniPathway" id="UPA00196"/>
<evidence type="ECO:0000256" key="8">
    <source>
        <dbReference type="ARBA" id="ARBA00022989"/>
    </source>
</evidence>
<organism evidence="11 12">
    <name type="scientific">Brachionus plicatilis</name>
    <name type="common">Marine rotifer</name>
    <name type="synonym">Brachionus muelleri</name>
    <dbReference type="NCBI Taxonomy" id="10195"/>
    <lineage>
        <taxon>Eukaryota</taxon>
        <taxon>Metazoa</taxon>
        <taxon>Spiralia</taxon>
        <taxon>Gnathifera</taxon>
        <taxon>Rotifera</taxon>
        <taxon>Eurotatoria</taxon>
        <taxon>Monogononta</taxon>
        <taxon>Pseudotrocha</taxon>
        <taxon>Ploima</taxon>
        <taxon>Brachionidae</taxon>
        <taxon>Brachionus</taxon>
    </lineage>
</organism>
<keyword evidence="8 10" id="KW-1133">Transmembrane helix</keyword>
<evidence type="ECO:0000256" key="1">
    <source>
        <dbReference type="ARBA" id="ARBA00004477"/>
    </source>
</evidence>
<evidence type="ECO:0000313" key="12">
    <source>
        <dbReference type="Proteomes" id="UP000276133"/>
    </source>
</evidence>
<dbReference type="GO" id="GO:0005789">
    <property type="term" value="C:endoplasmic reticulum membrane"/>
    <property type="evidence" value="ECO:0007669"/>
    <property type="project" value="UniProtKB-SubCell"/>
</dbReference>
<dbReference type="Gene3D" id="3.40.720.10">
    <property type="entry name" value="Alkaline Phosphatase, subunit A"/>
    <property type="match status" value="1"/>
</dbReference>
<gene>
    <name evidence="11" type="ORF">BpHYR1_052225</name>
</gene>
<dbReference type="InterPro" id="IPR039527">
    <property type="entry name" value="PIGG/GPI7"/>
</dbReference>
<protein>
    <submittedName>
        <fullName evidence="11">GPI ethanolamine phosphate transferase 2</fullName>
    </submittedName>
</protein>
<keyword evidence="4" id="KW-0337">GPI-anchor biosynthesis</keyword>
<evidence type="ECO:0000256" key="4">
    <source>
        <dbReference type="ARBA" id="ARBA00022502"/>
    </source>
</evidence>
<keyword evidence="5 11" id="KW-0808">Transferase</keyword>
<comment type="subcellular location">
    <subcellularLocation>
        <location evidence="1">Endoplasmic reticulum membrane</location>
        <topology evidence="1">Multi-pass membrane protein</topology>
    </subcellularLocation>
</comment>
<feature type="transmembrane region" description="Helical" evidence="10">
    <location>
        <begin position="6"/>
        <end position="27"/>
    </location>
</feature>
<dbReference type="InterPro" id="IPR017850">
    <property type="entry name" value="Alkaline_phosphatase_core_sf"/>
</dbReference>
<reference evidence="11 12" key="1">
    <citation type="journal article" date="2018" name="Sci. Rep.">
        <title>Genomic signatures of local adaptation to the degree of environmental predictability in rotifers.</title>
        <authorList>
            <person name="Franch-Gras L."/>
            <person name="Hahn C."/>
            <person name="Garcia-Roger E.M."/>
            <person name="Carmona M.J."/>
            <person name="Serra M."/>
            <person name="Gomez A."/>
        </authorList>
    </citation>
    <scope>NUCLEOTIDE SEQUENCE [LARGE SCALE GENOMIC DNA]</scope>
    <source>
        <strain evidence="11">HYR1</strain>
    </source>
</reference>
<comment type="caution">
    <text evidence="11">The sequence shown here is derived from an EMBL/GenBank/DDBJ whole genome shotgun (WGS) entry which is preliminary data.</text>
</comment>
<evidence type="ECO:0000256" key="5">
    <source>
        <dbReference type="ARBA" id="ARBA00022679"/>
    </source>
</evidence>
<evidence type="ECO:0000256" key="10">
    <source>
        <dbReference type="SAM" id="Phobius"/>
    </source>
</evidence>
<dbReference type="GO" id="GO:0051267">
    <property type="term" value="F:CP2 mannose-ethanolamine phosphotransferase activity"/>
    <property type="evidence" value="ECO:0007669"/>
    <property type="project" value="TreeGrafter"/>
</dbReference>
<dbReference type="STRING" id="10195.A0A3M7TA22"/>
<feature type="transmembrane region" description="Helical" evidence="10">
    <location>
        <begin position="439"/>
        <end position="459"/>
    </location>
</feature>
<proteinExistence type="inferred from homology"/>
<dbReference type="Proteomes" id="UP000276133">
    <property type="component" value="Unassembled WGS sequence"/>
</dbReference>
<dbReference type="GO" id="GO:0006506">
    <property type="term" value="P:GPI anchor biosynthetic process"/>
    <property type="evidence" value="ECO:0007669"/>
    <property type="project" value="UniProtKB-UniPathway"/>
</dbReference>
<dbReference type="InterPro" id="IPR037674">
    <property type="entry name" value="PIG-G_N"/>
</dbReference>
<feature type="transmembrane region" description="Helical" evidence="10">
    <location>
        <begin position="410"/>
        <end position="427"/>
    </location>
</feature>
<dbReference type="SUPFAM" id="SSF53649">
    <property type="entry name" value="Alkaline phosphatase-like"/>
    <property type="match status" value="1"/>
</dbReference>
<dbReference type="InterPro" id="IPR002591">
    <property type="entry name" value="Phosphodiest/P_Trfase"/>
</dbReference>